<proteinExistence type="predicted"/>
<dbReference type="Pfam" id="PF00440">
    <property type="entry name" value="TetR_N"/>
    <property type="match status" value="1"/>
</dbReference>
<dbReference type="SUPFAM" id="SSF48498">
    <property type="entry name" value="Tetracyclin repressor-like, C-terminal domain"/>
    <property type="match status" value="1"/>
</dbReference>
<dbReference type="InterPro" id="IPR054156">
    <property type="entry name" value="YxaF_TetR_C"/>
</dbReference>
<dbReference type="InterPro" id="IPR036271">
    <property type="entry name" value="Tet_transcr_reg_TetR-rel_C_sf"/>
</dbReference>
<feature type="DNA-binding region" description="H-T-H motif" evidence="4">
    <location>
        <begin position="31"/>
        <end position="50"/>
    </location>
</feature>
<evidence type="ECO:0000256" key="4">
    <source>
        <dbReference type="PROSITE-ProRule" id="PRU00335"/>
    </source>
</evidence>
<dbReference type="InterPro" id="IPR009057">
    <property type="entry name" value="Homeodomain-like_sf"/>
</dbReference>
<reference evidence="6 7" key="1">
    <citation type="submission" date="2017-07" db="EMBL/GenBank/DDBJ databases">
        <title>Amycolatopsis alba DSM 44262 Genome sequencing and assembly.</title>
        <authorList>
            <person name="Kaur N."/>
            <person name="Mayilraj S."/>
        </authorList>
    </citation>
    <scope>NUCLEOTIDE SEQUENCE [LARGE SCALE GENOMIC DNA]</scope>
    <source>
        <strain evidence="6 7">DSM 44262</strain>
    </source>
</reference>
<dbReference type="PANTHER" id="PTHR47506:SF3">
    <property type="entry name" value="HTH-TYPE TRANSCRIPTIONAL REGULATOR LMRA"/>
    <property type="match status" value="1"/>
</dbReference>
<comment type="caution">
    <text evidence="6">The sequence shown here is derived from an EMBL/GenBank/DDBJ whole genome shotgun (WGS) entry which is preliminary data.</text>
</comment>
<evidence type="ECO:0000256" key="2">
    <source>
        <dbReference type="ARBA" id="ARBA00023125"/>
    </source>
</evidence>
<dbReference type="SUPFAM" id="SSF46689">
    <property type="entry name" value="Homeodomain-like"/>
    <property type="match status" value="1"/>
</dbReference>
<feature type="domain" description="HTH tetR-type" evidence="5">
    <location>
        <begin position="8"/>
        <end position="68"/>
    </location>
</feature>
<dbReference type="Pfam" id="PF21993">
    <property type="entry name" value="TetR_C_13_2"/>
    <property type="match status" value="1"/>
</dbReference>
<dbReference type="PANTHER" id="PTHR47506">
    <property type="entry name" value="TRANSCRIPTIONAL REGULATORY PROTEIN"/>
    <property type="match status" value="1"/>
</dbReference>
<accession>A0A229S8P8</accession>
<evidence type="ECO:0000256" key="1">
    <source>
        <dbReference type="ARBA" id="ARBA00023015"/>
    </source>
</evidence>
<evidence type="ECO:0000313" key="7">
    <source>
        <dbReference type="Proteomes" id="UP000215563"/>
    </source>
</evidence>
<keyword evidence="3" id="KW-0804">Transcription</keyword>
<protein>
    <submittedName>
        <fullName evidence="6">TetR/AcrR family transcriptional regulator</fullName>
    </submittedName>
</protein>
<organism evidence="6 7">
    <name type="scientific">Amycolatopsis alba DSM 44262</name>
    <dbReference type="NCBI Taxonomy" id="1125972"/>
    <lineage>
        <taxon>Bacteria</taxon>
        <taxon>Bacillati</taxon>
        <taxon>Actinomycetota</taxon>
        <taxon>Actinomycetes</taxon>
        <taxon>Pseudonocardiales</taxon>
        <taxon>Pseudonocardiaceae</taxon>
        <taxon>Amycolatopsis</taxon>
    </lineage>
</organism>
<keyword evidence="7" id="KW-1185">Reference proteome</keyword>
<name>A0A229S8P8_AMYAL</name>
<gene>
    <name evidence="6" type="ORF">CFP75_01255</name>
</gene>
<dbReference type="Proteomes" id="UP000215563">
    <property type="component" value="Unassembled WGS sequence"/>
</dbReference>
<dbReference type="EMBL" id="NMQU01000005">
    <property type="protein sequence ID" value="OXM55288.1"/>
    <property type="molecule type" value="Genomic_DNA"/>
</dbReference>
<evidence type="ECO:0000313" key="6">
    <source>
        <dbReference type="EMBL" id="OXM55288.1"/>
    </source>
</evidence>
<keyword evidence="1" id="KW-0805">Transcription regulation</keyword>
<sequence length="196" mass="21390">MLKDVSDATTRERMISTAMTLFRREGYQATSWRRLVEQAGTPWGSAYHHFPGGKEQLAVAAIELGTAVVAKTIRRAFERNETVEDAVSWWYRKAGEALAADGYRGGCPLATITLEMAHASPAITEACRHAFAAWHVLLVELLDGHDAENTEDLATAIVNNLEGALLVSRIRRSPDPLDRAARHVALVTRAGTGEPG</sequence>
<evidence type="ECO:0000256" key="3">
    <source>
        <dbReference type="ARBA" id="ARBA00023163"/>
    </source>
</evidence>
<evidence type="ECO:0000259" key="5">
    <source>
        <dbReference type="PROSITE" id="PS50977"/>
    </source>
</evidence>
<keyword evidence="2 4" id="KW-0238">DNA-binding</keyword>
<dbReference type="GO" id="GO:0003677">
    <property type="term" value="F:DNA binding"/>
    <property type="evidence" value="ECO:0007669"/>
    <property type="project" value="UniProtKB-UniRule"/>
</dbReference>
<dbReference type="OrthoDB" id="4567939at2"/>
<dbReference type="PROSITE" id="PS50977">
    <property type="entry name" value="HTH_TETR_2"/>
    <property type="match status" value="1"/>
</dbReference>
<dbReference type="AlphaFoldDB" id="A0A229S8P8"/>
<dbReference type="Gene3D" id="1.10.357.10">
    <property type="entry name" value="Tetracycline Repressor, domain 2"/>
    <property type="match status" value="1"/>
</dbReference>
<dbReference type="InterPro" id="IPR001647">
    <property type="entry name" value="HTH_TetR"/>
</dbReference>